<dbReference type="HAMAP" id="MF_00168">
    <property type="entry name" value="Q_tRNA_Tgt"/>
    <property type="match status" value="1"/>
</dbReference>
<evidence type="ECO:0000256" key="6">
    <source>
        <dbReference type="ARBA" id="ARBA00050112"/>
    </source>
</evidence>
<comment type="pathway">
    <text evidence="1 7">tRNA modification; tRNA-queuosine biosynthesis.</text>
</comment>
<feature type="region of interest" description="Disordered" evidence="8">
    <location>
        <begin position="368"/>
        <end position="387"/>
    </location>
</feature>
<feature type="region of interest" description="RNA binding" evidence="7">
    <location>
        <begin position="248"/>
        <end position="254"/>
    </location>
</feature>
<sequence>MTDTFTFTVTKTDGVARTGEIRMPRGVIRTPAFMPVGTAGTVKAMYPEQVKALGADVVLGNTYHLMLRPGAERVARLGGLHKFMNWPYPILTDSGGFQVMSLAQLRTLDESGVTFQSHIDGSTHVLTPERSIEIQGLLGADIQMQLDECVKLPASDVVTERAVRLSLRWADRCRIAFGDQPGKALFGIVQGGALEALRAESAKALVAMDLKGYAIGGLAVGEPQHVMLAMIEATEPHLPSGKPRYLMGVGTPDDLIEAVRRGIDMFDCVLPTRAGRHGAAYTRFGRLNLRNARHADDAAPLDPESKFAISNTYSKAYLHHLVRSGEILGMMLLTAHNLAYYQELMAGLRKAIGEGRLEAFVGETREGWAKGGRDGEADEADPATAGA</sequence>
<comment type="caution">
    <text evidence="7">Lacks conserved residue(s) required for the propagation of feature annotation.</text>
</comment>
<name>A0A6J4MSX8_9HYPH</name>
<dbReference type="NCBIfam" id="TIGR00430">
    <property type="entry name" value="Q_tRNA_tgt"/>
    <property type="match status" value="1"/>
</dbReference>
<feature type="binding site" evidence="7">
    <location>
        <position position="190"/>
    </location>
    <ligand>
        <name>substrate</name>
    </ligand>
</feature>
<evidence type="ECO:0000256" key="3">
    <source>
        <dbReference type="ARBA" id="ARBA00022679"/>
    </source>
</evidence>
<comment type="function">
    <text evidence="7">Catalyzes the base-exchange of a guanine (G) residue with the queuine precursor 7-aminomethyl-7-deazaguanine (PreQ1) at position 34 (anticodon wobble position) in tRNAs with GU(N) anticodons (tRNA-Asp, -Asn, -His and -Tyr). Catalysis occurs through a double-displacement mechanism. The nucleophile active site attacks the C1' of nucleotide 34 to detach the guanine base from the RNA, forming a covalent enzyme-RNA intermediate. The proton acceptor active site deprotonates the incoming PreQ1, allowing a nucleophilic attack on the C1' of the ribose to form the product. After dissociation, two additional enzymatic reactions on the tRNA convert PreQ1 to queuine (Q), resulting in the hypermodified nucleoside queuosine (7-(((4,5-cis-dihydroxy-2-cyclopenten-1-yl)amino)methyl)-7-deazaguanosine).</text>
</comment>
<dbReference type="NCBIfam" id="TIGR00449">
    <property type="entry name" value="tgt_general"/>
    <property type="match status" value="1"/>
</dbReference>
<dbReference type="UniPathway" id="UPA00392"/>
<evidence type="ECO:0000256" key="5">
    <source>
        <dbReference type="ARBA" id="ARBA00022785"/>
    </source>
</evidence>
<evidence type="ECO:0000313" key="10">
    <source>
        <dbReference type="EMBL" id="CAA9366307.1"/>
    </source>
</evidence>
<dbReference type="EC" id="2.4.2.29" evidence="7"/>
<feature type="binding site" evidence="7">
    <location>
        <begin position="93"/>
        <end position="97"/>
    </location>
    <ligand>
        <name>substrate</name>
    </ligand>
</feature>
<dbReference type="InterPro" id="IPR036511">
    <property type="entry name" value="TGT-like_sf"/>
</dbReference>
<dbReference type="InterPro" id="IPR004803">
    <property type="entry name" value="TGT"/>
</dbReference>
<comment type="catalytic activity">
    <reaction evidence="6 7">
        <text>7-aminomethyl-7-carbaguanine + guanosine(34) in tRNA = 7-aminomethyl-7-carbaguanosine(34) in tRNA + guanine</text>
        <dbReference type="Rhea" id="RHEA:24104"/>
        <dbReference type="Rhea" id="RHEA-COMP:10341"/>
        <dbReference type="Rhea" id="RHEA-COMP:10342"/>
        <dbReference type="ChEBI" id="CHEBI:16235"/>
        <dbReference type="ChEBI" id="CHEBI:58703"/>
        <dbReference type="ChEBI" id="CHEBI:74269"/>
        <dbReference type="ChEBI" id="CHEBI:82833"/>
        <dbReference type="EC" id="2.4.2.29"/>
    </reaction>
</comment>
<keyword evidence="5 7" id="KW-0671">Queuosine biosynthesis</keyword>
<feature type="binding site" evidence="7">
    <location>
        <position position="217"/>
    </location>
    <ligand>
        <name>substrate</name>
    </ligand>
</feature>
<dbReference type="EMBL" id="CADCUC010000734">
    <property type="protein sequence ID" value="CAA9366307.1"/>
    <property type="molecule type" value="Genomic_DNA"/>
</dbReference>
<protein>
    <recommendedName>
        <fullName evidence="7">Queuine tRNA-ribosyltransferase</fullName>
        <ecNumber evidence="7">2.4.2.29</ecNumber>
    </recommendedName>
    <alternativeName>
        <fullName evidence="7">Guanine insertion enzyme</fullName>
    </alternativeName>
    <alternativeName>
        <fullName evidence="7">tRNA-guanine transglycosylase</fullName>
    </alternativeName>
</protein>
<feature type="domain" description="tRNA-guanine(15) transglycosylase-like" evidence="9">
    <location>
        <begin position="14"/>
        <end position="367"/>
    </location>
</feature>
<comment type="similarity">
    <text evidence="7">Belongs to the queuine tRNA-ribosyltransferase family.</text>
</comment>
<keyword evidence="2 7" id="KW-0328">Glycosyltransferase</keyword>
<evidence type="ECO:0000256" key="8">
    <source>
        <dbReference type="SAM" id="MobiDB-lite"/>
    </source>
</evidence>
<dbReference type="GO" id="GO:0008616">
    <property type="term" value="P:tRNA queuosine(34) biosynthetic process"/>
    <property type="evidence" value="ECO:0007669"/>
    <property type="project" value="UniProtKB-UniRule"/>
</dbReference>
<evidence type="ECO:0000256" key="4">
    <source>
        <dbReference type="ARBA" id="ARBA00022694"/>
    </source>
</evidence>
<dbReference type="InterPro" id="IPR002616">
    <property type="entry name" value="tRNA_ribo_trans-like"/>
</dbReference>
<keyword evidence="3 7" id="KW-0808">Transferase</keyword>
<proteinExistence type="inferred from homology"/>
<dbReference type="SUPFAM" id="SSF51713">
    <property type="entry name" value="tRNA-guanine transglycosylase"/>
    <property type="match status" value="1"/>
</dbReference>
<dbReference type="GO" id="GO:0008479">
    <property type="term" value="F:tRNA-guanosine(34) queuine transglycosylase activity"/>
    <property type="evidence" value="ECO:0007669"/>
    <property type="project" value="UniProtKB-UniRule"/>
</dbReference>
<dbReference type="AlphaFoldDB" id="A0A6J4MSX8"/>
<feature type="active site" description="Proton acceptor" evidence="7">
    <location>
        <position position="93"/>
    </location>
</feature>
<dbReference type="GO" id="GO:0005829">
    <property type="term" value="C:cytosol"/>
    <property type="evidence" value="ECO:0007669"/>
    <property type="project" value="TreeGrafter"/>
</dbReference>
<dbReference type="PANTHER" id="PTHR46499">
    <property type="entry name" value="QUEUINE TRNA-RIBOSYLTRANSFERASE"/>
    <property type="match status" value="1"/>
</dbReference>
<feature type="active site" description="Nucleophile" evidence="7">
    <location>
        <position position="267"/>
    </location>
</feature>
<dbReference type="FunFam" id="3.20.20.105:FF:000001">
    <property type="entry name" value="Queuine tRNA-ribosyltransferase"/>
    <property type="match status" value="1"/>
</dbReference>
<dbReference type="Pfam" id="PF01702">
    <property type="entry name" value="TGT"/>
    <property type="match status" value="1"/>
</dbReference>
<evidence type="ECO:0000256" key="1">
    <source>
        <dbReference type="ARBA" id="ARBA00004691"/>
    </source>
</evidence>
<organism evidence="10">
    <name type="scientific">uncultured Microvirga sp</name>
    <dbReference type="NCBI Taxonomy" id="412392"/>
    <lineage>
        <taxon>Bacteria</taxon>
        <taxon>Pseudomonadati</taxon>
        <taxon>Pseudomonadota</taxon>
        <taxon>Alphaproteobacteria</taxon>
        <taxon>Hyphomicrobiales</taxon>
        <taxon>Methylobacteriaceae</taxon>
        <taxon>Microvirga</taxon>
        <taxon>environmental samples</taxon>
    </lineage>
</organism>
<evidence type="ECO:0000259" key="9">
    <source>
        <dbReference type="Pfam" id="PF01702"/>
    </source>
</evidence>
<reference evidence="10" key="1">
    <citation type="submission" date="2020-02" db="EMBL/GenBank/DDBJ databases">
        <authorList>
            <person name="Meier V. D."/>
        </authorList>
    </citation>
    <scope>NUCLEOTIDE SEQUENCE</scope>
    <source>
        <strain evidence="10">AVDCRST_MAG90</strain>
    </source>
</reference>
<accession>A0A6J4MSX8</accession>
<evidence type="ECO:0000256" key="7">
    <source>
        <dbReference type="HAMAP-Rule" id="MF_00168"/>
    </source>
</evidence>
<dbReference type="PANTHER" id="PTHR46499:SF1">
    <property type="entry name" value="QUEUINE TRNA-RIBOSYLTRANSFERASE"/>
    <property type="match status" value="1"/>
</dbReference>
<dbReference type="InterPro" id="IPR050076">
    <property type="entry name" value="ArchSynthase1/Queuine_TRR"/>
</dbReference>
<dbReference type="Gene3D" id="3.20.20.105">
    <property type="entry name" value="Queuine tRNA-ribosyltransferase-like"/>
    <property type="match status" value="1"/>
</dbReference>
<keyword evidence="4 7" id="KW-0819">tRNA processing</keyword>
<feature type="binding site" evidence="7">
    <location>
        <position position="147"/>
    </location>
    <ligand>
        <name>substrate</name>
    </ligand>
</feature>
<gene>
    <name evidence="7" type="primary">tgt</name>
    <name evidence="10" type="ORF">AVDCRST_MAG90-3433</name>
</gene>
<evidence type="ECO:0000256" key="2">
    <source>
        <dbReference type="ARBA" id="ARBA00022676"/>
    </source>
</evidence>
<comment type="subunit">
    <text evidence="7">Homodimer. Within each dimer, one monomer is responsible for RNA recognition and catalysis, while the other monomer binds to the replacement base PreQ1.</text>
</comment>
<feature type="region of interest" description="RNA binding; important for wobble base 34 recognition" evidence="7">
    <location>
        <begin position="272"/>
        <end position="276"/>
    </location>
</feature>